<keyword evidence="7" id="KW-1185">Reference proteome</keyword>
<dbReference type="Gene3D" id="3.40.980.10">
    <property type="entry name" value="MoaB/Mog-like domain"/>
    <property type="match status" value="1"/>
</dbReference>
<dbReference type="PIRSF" id="PIRSF006443">
    <property type="entry name" value="MoaB"/>
    <property type="match status" value="1"/>
</dbReference>
<dbReference type="InterPro" id="IPR008284">
    <property type="entry name" value="MoCF_biosynth_CS"/>
</dbReference>
<sequence length="143" mass="14913">MGHADHEQQAQAAITQAIRCGVLTISDTRTADTDTSGAAARALLEEAGHAVVAYALAKDEPAAIAAQVRAWAAGECQIIITNGGTGITRRDSTFEAIDGLLEKRLPGFGELFRMLSYEQIGAAAMLSRATAGLHGNACVFCLP</sequence>
<gene>
    <name evidence="6" type="ORF">SE17_40005</name>
</gene>
<keyword evidence="4" id="KW-0501">Molybdenum cofactor biosynthesis</keyword>
<dbReference type="SMART" id="SM00852">
    <property type="entry name" value="MoCF_biosynth"/>
    <property type="match status" value="1"/>
</dbReference>
<dbReference type="GO" id="GO:0005829">
    <property type="term" value="C:cytosol"/>
    <property type="evidence" value="ECO:0007669"/>
    <property type="project" value="TreeGrafter"/>
</dbReference>
<dbReference type="Proteomes" id="UP000050509">
    <property type="component" value="Unassembled WGS sequence"/>
</dbReference>
<dbReference type="InterPro" id="IPR012245">
    <property type="entry name" value="MoaB"/>
</dbReference>
<reference evidence="6 7" key="1">
    <citation type="submission" date="2015-09" db="EMBL/GenBank/DDBJ databases">
        <title>Draft genome sequence of Kouleothrix aurantiaca JCM 19913.</title>
        <authorList>
            <person name="Hemp J."/>
        </authorList>
    </citation>
    <scope>NUCLEOTIDE SEQUENCE [LARGE SCALE GENOMIC DNA]</scope>
    <source>
        <strain evidence="6 7">COM-B</strain>
    </source>
</reference>
<evidence type="ECO:0000313" key="6">
    <source>
        <dbReference type="EMBL" id="KPV48076.1"/>
    </source>
</evidence>
<evidence type="ECO:0000256" key="2">
    <source>
        <dbReference type="ARBA" id="ARBA00006112"/>
    </source>
</evidence>
<feature type="domain" description="MoaB/Mog" evidence="5">
    <location>
        <begin position="21"/>
        <end position="143"/>
    </location>
</feature>
<dbReference type="EMBL" id="LJCR01002968">
    <property type="protein sequence ID" value="KPV48076.1"/>
    <property type="molecule type" value="Genomic_DNA"/>
</dbReference>
<dbReference type="Pfam" id="PF00994">
    <property type="entry name" value="MoCF_biosynth"/>
    <property type="match status" value="1"/>
</dbReference>
<dbReference type="CDD" id="cd00886">
    <property type="entry name" value="MogA_MoaB"/>
    <property type="match status" value="1"/>
</dbReference>
<dbReference type="PROSITE" id="PS01078">
    <property type="entry name" value="MOCF_BIOSYNTHESIS_1"/>
    <property type="match status" value="1"/>
</dbReference>
<comment type="caution">
    <text evidence="6">The sequence shown here is derived from an EMBL/GenBank/DDBJ whole genome shotgun (WGS) entry which is preliminary data.</text>
</comment>
<comment type="pathway">
    <text evidence="1">Cofactor biosynthesis; molybdopterin biosynthesis.</text>
</comment>
<evidence type="ECO:0000313" key="7">
    <source>
        <dbReference type="Proteomes" id="UP000050509"/>
    </source>
</evidence>
<dbReference type="InterPro" id="IPR036425">
    <property type="entry name" value="MoaB/Mog-like_dom_sf"/>
</dbReference>
<name>A0A0P9H230_9CHLR</name>
<dbReference type="AlphaFoldDB" id="A0A0P9H230"/>
<dbReference type="InterPro" id="IPR001453">
    <property type="entry name" value="MoaB/Mog_dom"/>
</dbReference>
<evidence type="ECO:0000259" key="5">
    <source>
        <dbReference type="SMART" id="SM00852"/>
    </source>
</evidence>
<organism evidence="6 7">
    <name type="scientific">Kouleothrix aurantiaca</name>
    <dbReference type="NCBI Taxonomy" id="186479"/>
    <lineage>
        <taxon>Bacteria</taxon>
        <taxon>Bacillati</taxon>
        <taxon>Chloroflexota</taxon>
        <taxon>Chloroflexia</taxon>
        <taxon>Chloroflexales</taxon>
        <taxon>Roseiflexineae</taxon>
        <taxon>Roseiflexaceae</taxon>
        <taxon>Kouleothrix</taxon>
    </lineage>
</organism>
<proteinExistence type="inferred from homology"/>
<evidence type="ECO:0000256" key="4">
    <source>
        <dbReference type="ARBA" id="ARBA00023150"/>
    </source>
</evidence>
<dbReference type="PANTHER" id="PTHR43232:SF2">
    <property type="entry name" value="MOLYBDENUM COFACTOR BIOSYNTHESIS PROTEIN B"/>
    <property type="match status" value="1"/>
</dbReference>
<dbReference type="GO" id="GO:0006777">
    <property type="term" value="P:Mo-molybdopterin cofactor biosynthetic process"/>
    <property type="evidence" value="ECO:0007669"/>
    <property type="project" value="UniProtKB-KW"/>
</dbReference>
<dbReference type="SUPFAM" id="SSF53218">
    <property type="entry name" value="Molybdenum cofactor biosynthesis proteins"/>
    <property type="match status" value="1"/>
</dbReference>
<feature type="non-terminal residue" evidence="6">
    <location>
        <position position="143"/>
    </location>
</feature>
<evidence type="ECO:0000256" key="3">
    <source>
        <dbReference type="ARBA" id="ARBA00015262"/>
    </source>
</evidence>
<dbReference type="UniPathway" id="UPA00344"/>
<protein>
    <recommendedName>
        <fullName evidence="3">Molybdenum cofactor biosynthesis protein B</fullName>
    </recommendedName>
</protein>
<dbReference type="PANTHER" id="PTHR43232">
    <property type="entry name" value="MOLYBDENUM COFACTOR BIOSYNTHESIS PROTEIN B"/>
    <property type="match status" value="1"/>
</dbReference>
<comment type="similarity">
    <text evidence="2">Belongs to the MoaB/Mog family.</text>
</comment>
<accession>A0A0P9H230</accession>
<evidence type="ECO:0000256" key="1">
    <source>
        <dbReference type="ARBA" id="ARBA00005046"/>
    </source>
</evidence>
<dbReference type="NCBIfam" id="TIGR00177">
    <property type="entry name" value="molyb_syn"/>
    <property type="match status" value="1"/>
</dbReference>